<dbReference type="InterPro" id="IPR005532">
    <property type="entry name" value="SUMF_dom"/>
</dbReference>
<dbReference type="GO" id="GO:0120147">
    <property type="term" value="F:formylglycine-generating oxidase activity"/>
    <property type="evidence" value="ECO:0007669"/>
    <property type="project" value="TreeGrafter"/>
</dbReference>
<feature type="domain" description="Sulfatase-modifying factor enzyme-like" evidence="2">
    <location>
        <begin position="71"/>
        <end position="363"/>
    </location>
</feature>
<dbReference type="AlphaFoldDB" id="A0A1I5YW32"/>
<dbReference type="PANTHER" id="PTHR23150:SF19">
    <property type="entry name" value="FORMYLGLYCINE-GENERATING ENZYME"/>
    <property type="match status" value="1"/>
</dbReference>
<dbReference type="Proteomes" id="UP000199306">
    <property type="component" value="Unassembled WGS sequence"/>
</dbReference>
<gene>
    <name evidence="3" type="ORF">SAMN04515674_1229</name>
</gene>
<evidence type="ECO:0000313" key="4">
    <source>
        <dbReference type="Proteomes" id="UP000199306"/>
    </source>
</evidence>
<dbReference type="InterPro" id="IPR042095">
    <property type="entry name" value="SUMF_sf"/>
</dbReference>
<dbReference type="InterPro" id="IPR016187">
    <property type="entry name" value="CTDL_fold"/>
</dbReference>
<dbReference type="Gene3D" id="3.90.1580.10">
    <property type="entry name" value="paralog of FGE (formylglycine-generating enzyme)"/>
    <property type="match status" value="1"/>
</dbReference>
<protein>
    <submittedName>
        <fullName evidence="3">Formylglycine-generating enzyme, required for sulfatase activity, contains SUMF1/FGE domain</fullName>
    </submittedName>
</protein>
<dbReference type="SUPFAM" id="SSF56436">
    <property type="entry name" value="C-type lectin-like"/>
    <property type="match status" value="1"/>
</dbReference>
<dbReference type="OrthoDB" id="1491336at2"/>
<reference evidence="3 4" key="1">
    <citation type="submission" date="2016-10" db="EMBL/GenBank/DDBJ databases">
        <authorList>
            <person name="de Groot N.N."/>
        </authorList>
    </citation>
    <scope>NUCLEOTIDE SEQUENCE [LARGE SCALE GENOMIC DNA]</scope>
    <source>
        <strain evidence="4">E92,LMG 26720,CCM 7988</strain>
    </source>
</reference>
<dbReference type="RefSeq" id="WP_092019711.1">
    <property type="nucleotide sequence ID" value="NZ_FOXH01000022.1"/>
</dbReference>
<sequence length="376" mass="41501">MKSGKLIGLFAKTYLFSQFLACTPQQKSGENTAVSENKGDKKVNCTTCKAPSSRKALLQSAEVIQTTTGSNEEMVWIAGGTFQMGSNDFPDSRPIHAVSVNGFWMDEHEVTNAQFAKFVKATGFKTVAERPLSPADYPDVPIEKLVSGSAVFSPPRQKVPLNNPLRWWKYVAGANWRQPKGPGSSIKGKENEPVVQVCYEDAAAYAKWAGKRLPTEAEWEFAARNGSNTKYYWGNELKPKGKWVANIFQGNFPDANAAEDGFRELAPVKSFPKNARGLYDMDGNVWEWCSDLYRPDYYQKSASSNPKGPADSYDPEEPGAVKHVQRGGSFLCSDQYCIRYKAGSRGKGEVSSASNNLGFRCVKDAQPSHQGKLKTL</sequence>
<dbReference type="Pfam" id="PF03781">
    <property type="entry name" value="FGE-sulfatase"/>
    <property type="match status" value="1"/>
</dbReference>
<evidence type="ECO:0000313" key="3">
    <source>
        <dbReference type="EMBL" id="SFQ48330.1"/>
    </source>
</evidence>
<organism evidence="3 4">
    <name type="scientific">Pseudarcicella hirudinis</name>
    <dbReference type="NCBI Taxonomy" id="1079859"/>
    <lineage>
        <taxon>Bacteria</taxon>
        <taxon>Pseudomonadati</taxon>
        <taxon>Bacteroidota</taxon>
        <taxon>Cytophagia</taxon>
        <taxon>Cytophagales</taxon>
        <taxon>Flectobacillaceae</taxon>
        <taxon>Pseudarcicella</taxon>
    </lineage>
</organism>
<evidence type="ECO:0000256" key="1">
    <source>
        <dbReference type="SAM" id="MobiDB-lite"/>
    </source>
</evidence>
<dbReference type="PANTHER" id="PTHR23150">
    <property type="entry name" value="SULFATASE MODIFYING FACTOR 1, 2"/>
    <property type="match status" value="1"/>
</dbReference>
<evidence type="ECO:0000259" key="2">
    <source>
        <dbReference type="Pfam" id="PF03781"/>
    </source>
</evidence>
<dbReference type="STRING" id="1079859.SAMN04515674_1229"/>
<dbReference type="InterPro" id="IPR051043">
    <property type="entry name" value="Sulfatase_Mod_Factor_Kinase"/>
</dbReference>
<keyword evidence="4" id="KW-1185">Reference proteome</keyword>
<proteinExistence type="predicted"/>
<accession>A0A1I5YW32</accession>
<dbReference type="EMBL" id="FOXH01000022">
    <property type="protein sequence ID" value="SFQ48330.1"/>
    <property type="molecule type" value="Genomic_DNA"/>
</dbReference>
<feature type="region of interest" description="Disordered" evidence="1">
    <location>
        <begin position="300"/>
        <end position="319"/>
    </location>
</feature>
<name>A0A1I5YW32_9BACT</name>